<dbReference type="Proteomes" id="UP001165042">
    <property type="component" value="Unassembled WGS sequence"/>
</dbReference>
<sequence length="218" mass="22998">MYSELFDAIGRGAGGWVVGWARAALAGVISGDRAVAAVRHPLGFVCVPVYRGGDDGVCVHLWEPARGLAPPTTSPTHCHSWDLLSWVLVGGLLNQAIRVEESAAPTHRVFQVRSDAEGDTIEATDRLVRAHVAATTEHRAGESYTLTAGIFHETVIPDSERIVATVALGSSRPGAADLSLGGLHTADHRVVRQQCSRTETIAVATTVLAAIADDRVPG</sequence>
<comment type="caution">
    <text evidence="1">The sequence shown here is derived from an EMBL/GenBank/DDBJ whole genome shotgun (WGS) entry which is preliminary data.</text>
</comment>
<gene>
    <name evidence="1" type="ORF">Aglo03_14990</name>
</gene>
<accession>A0A9W6QHR9</accession>
<evidence type="ECO:0000313" key="2">
    <source>
        <dbReference type="Proteomes" id="UP001165042"/>
    </source>
</evidence>
<protein>
    <submittedName>
        <fullName evidence="1">Uncharacterized protein</fullName>
    </submittedName>
</protein>
<organism evidence="1 2">
    <name type="scientific">Actinokineospora globicatena</name>
    <dbReference type="NCBI Taxonomy" id="103729"/>
    <lineage>
        <taxon>Bacteria</taxon>
        <taxon>Bacillati</taxon>
        <taxon>Actinomycetota</taxon>
        <taxon>Actinomycetes</taxon>
        <taxon>Pseudonocardiales</taxon>
        <taxon>Pseudonocardiaceae</taxon>
        <taxon>Actinokineospora</taxon>
    </lineage>
</organism>
<evidence type="ECO:0000313" key="1">
    <source>
        <dbReference type="EMBL" id="GLW90683.1"/>
    </source>
</evidence>
<dbReference type="EMBL" id="BSSD01000002">
    <property type="protein sequence ID" value="GLW90683.1"/>
    <property type="molecule type" value="Genomic_DNA"/>
</dbReference>
<keyword evidence="2" id="KW-1185">Reference proteome</keyword>
<dbReference type="RefSeq" id="WP_285609061.1">
    <property type="nucleotide sequence ID" value="NZ_BSSD01000002.1"/>
</dbReference>
<reference evidence="1" key="1">
    <citation type="submission" date="2023-02" db="EMBL/GenBank/DDBJ databases">
        <title>Actinokineospora globicatena NBRC 15670.</title>
        <authorList>
            <person name="Ichikawa N."/>
            <person name="Sato H."/>
            <person name="Tonouchi N."/>
        </authorList>
    </citation>
    <scope>NUCLEOTIDE SEQUENCE</scope>
    <source>
        <strain evidence="1">NBRC 15670</strain>
    </source>
</reference>
<name>A0A9W6QHR9_9PSEU</name>
<proteinExistence type="predicted"/>
<dbReference type="AlphaFoldDB" id="A0A9W6QHR9"/>